<dbReference type="InterPro" id="IPR042099">
    <property type="entry name" value="ANL_N_sf"/>
</dbReference>
<feature type="domain" description="AMP-dependent synthetase/ligase" evidence="1">
    <location>
        <begin position="17"/>
        <end position="372"/>
    </location>
</feature>
<evidence type="ECO:0000313" key="4">
    <source>
        <dbReference type="Proteomes" id="UP000659223"/>
    </source>
</evidence>
<evidence type="ECO:0008006" key="5">
    <source>
        <dbReference type="Google" id="ProtNLM"/>
    </source>
</evidence>
<dbReference type="InterPro" id="IPR020845">
    <property type="entry name" value="AMP-binding_CS"/>
</dbReference>
<dbReference type="Pfam" id="PF00501">
    <property type="entry name" value="AMP-binding"/>
    <property type="match status" value="1"/>
</dbReference>
<evidence type="ECO:0000259" key="2">
    <source>
        <dbReference type="Pfam" id="PF13193"/>
    </source>
</evidence>
<sequence length="529" mass="57092">MNTAPPGPPLGTLSDVLRHSARRFAERPALVAGPVRLSYAELDRCVDALAARVRAVGIRPGDRVGMSVARGPLALVASAALMRAGCAYVPLDASHPSRRLRHIVRNAGLQVVLCDESGRAAPGIEALTALHVDGDDLVPGPSAGAVAEDTLAGPSSVAYVMYTSGSTGVPKGVEVTHANVLAMLADALPLFDFADREVWPLQHAHGFDVSVWEMWAAVAIGATLVAVPRAAQQDPECLAELLLRHRVTRLHIVPSVFHHLAEVVEEEGVNLPLRNVTFCGEALNYRAIRSWTRSQPGARPAWCNVYGITESTVYNTFKQLTDEELTRAASATPIGTAYDHSPALVLDEELRPVPPGRTGEILIGGRQVARGYVGMPELTAERFLTLPGRPGRWYRTGDLAHTDEAGRLHYVGRQDDQVKIRGFRIELGEIDHALRALPWIADAAAVVQNTPRGESALTACVVSRYGAGHPDSAQDGRDEALLGRLRKELAAVLPDHMLPGRVVRLDRLPLNTNGKTDRRALSDDLSRRN</sequence>
<dbReference type="PANTHER" id="PTHR45527">
    <property type="entry name" value="NONRIBOSOMAL PEPTIDE SYNTHETASE"/>
    <property type="match status" value="1"/>
</dbReference>
<dbReference type="CDD" id="cd05930">
    <property type="entry name" value="A_NRPS"/>
    <property type="match status" value="1"/>
</dbReference>
<dbReference type="Gene3D" id="3.40.50.12780">
    <property type="entry name" value="N-terminal domain of ligase-like"/>
    <property type="match status" value="1"/>
</dbReference>
<dbReference type="InterPro" id="IPR010071">
    <property type="entry name" value="AA_adenyl_dom"/>
</dbReference>
<dbReference type="InterPro" id="IPR000873">
    <property type="entry name" value="AMP-dep_synth/lig_dom"/>
</dbReference>
<proteinExistence type="predicted"/>
<organism evidence="3 4">
    <name type="scientific">Streptomyces hiroshimensis</name>
    <dbReference type="NCBI Taxonomy" id="66424"/>
    <lineage>
        <taxon>Bacteria</taxon>
        <taxon>Bacillati</taxon>
        <taxon>Actinomycetota</taxon>
        <taxon>Actinomycetes</taxon>
        <taxon>Kitasatosporales</taxon>
        <taxon>Streptomycetaceae</taxon>
        <taxon>Streptomyces</taxon>
    </lineage>
</organism>
<evidence type="ECO:0000313" key="3">
    <source>
        <dbReference type="EMBL" id="GGX75514.1"/>
    </source>
</evidence>
<dbReference type="InterPro" id="IPR045851">
    <property type="entry name" value="AMP-bd_C_sf"/>
</dbReference>
<dbReference type="InterPro" id="IPR025110">
    <property type="entry name" value="AMP-bd_C"/>
</dbReference>
<protein>
    <recommendedName>
        <fullName evidence="5">Amino acid adenylation domain-containing protein</fullName>
    </recommendedName>
</protein>
<name>A0ABQ2Y9R3_9ACTN</name>
<feature type="domain" description="AMP-binding enzyme C-terminal" evidence="2">
    <location>
        <begin position="429"/>
        <end position="515"/>
    </location>
</feature>
<dbReference type="Proteomes" id="UP000659223">
    <property type="component" value="Unassembled WGS sequence"/>
</dbReference>
<dbReference type="RefSeq" id="WP_190021379.1">
    <property type="nucleotide sequence ID" value="NZ_BMUT01000003.1"/>
</dbReference>
<dbReference type="EMBL" id="BMUT01000003">
    <property type="protein sequence ID" value="GGX75514.1"/>
    <property type="molecule type" value="Genomic_DNA"/>
</dbReference>
<dbReference type="PANTHER" id="PTHR45527:SF1">
    <property type="entry name" value="FATTY ACID SYNTHASE"/>
    <property type="match status" value="1"/>
</dbReference>
<keyword evidence="4" id="KW-1185">Reference proteome</keyword>
<dbReference type="PROSITE" id="PS00455">
    <property type="entry name" value="AMP_BINDING"/>
    <property type="match status" value="1"/>
</dbReference>
<reference evidence="4" key="1">
    <citation type="journal article" date="2019" name="Int. J. Syst. Evol. Microbiol.">
        <title>The Global Catalogue of Microorganisms (GCM) 10K type strain sequencing project: providing services to taxonomists for standard genome sequencing and annotation.</title>
        <authorList>
            <consortium name="The Broad Institute Genomics Platform"/>
            <consortium name="The Broad Institute Genome Sequencing Center for Infectious Disease"/>
            <person name="Wu L."/>
            <person name="Ma J."/>
        </authorList>
    </citation>
    <scope>NUCLEOTIDE SEQUENCE [LARGE SCALE GENOMIC DNA]</scope>
    <source>
        <strain evidence="4">JCM 4586</strain>
    </source>
</reference>
<dbReference type="Pfam" id="PF13193">
    <property type="entry name" value="AMP-binding_C"/>
    <property type="match status" value="1"/>
</dbReference>
<accession>A0ABQ2Y9R3</accession>
<dbReference type="SUPFAM" id="SSF56801">
    <property type="entry name" value="Acetyl-CoA synthetase-like"/>
    <property type="match status" value="1"/>
</dbReference>
<dbReference type="Gene3D" id="3.30.300.30">
    <property type="match status" value="1"/>
</dbReference>
<comment type="caution">
    <text evidence="3">The sequence shown here is derived from an EMBL/GenBank/DDBJ whole genome shotgun (WGS) entry which is preliminary data.</text>
</comment>
<evidence type="ECO:0000259" key="1">
    <source>
        <dbReference type="Pfam" id="PF00501"/>
    </source>
</evidence>
<gene>
    <name evidence="3" type="ORF">GCM10010324_21180</name>
</gene>
<dbReference type="NCBIfam" id="TIGR01733">
    <property type="entry name" value="AA-adenyl-dom"/>
    <property type="match status" value="1"/>
</dbReference>